<dbReference type="InterPro" id="IPR036388">
    <property type="entry name" value="WH-like_DNA-bd_sf"/>
</dbReference>
<dbReference type="InterPro" id="IPR015424">
    <property type="entry name" value="PyrdxlP-dep_Trfase"/>
</dbReference>
<evidence type="ECO:0000256" key="3">
    <source>
        <dbReference type="ARBA" id="ARBA00023015"/>
    </source>
</evidence>
<dbReference type="GO" id="GO:0030170">
    <property type="term" value="F:pyridoxal phosphate binding"/>
    <property type="evidence" value="ECO:0007669"/>
    <property type="project" value="InterPro"/>
</dbReference>
<keyword evidence="4" id="KW-0238">DNA-binding</keyword>
<proteinExistence type="inferred from homology"/>
<dbReference type="PANTHER" id="PTHR46577:SF1">
    <property type="entry name" value="HTH-TYPE TRANSCRIPTIONAL REGULATORY PROTEIN GABR"/>
    <property type="match status" value="1"/>
</dbReference>
<comment type="caution">
    <text evidence="7">The sequence shown here is derived from an EMBL/GenBank/DDBJ whole genome shotgun (WGS) entry which is preliminary data.</text>
</comment>
<evidence type="ECO:0000313" key="7">
    <source>
        <dbReference type="EMBL" id="POO50310.1"/>
    </source>
</evidence>
<dbReference type="CDD" id="cd00609">
    <property type="entry name" value="AAT_like"/>
    <property type="match status" value="1"/>
</dbReference>
<dbReference type="PROSITE" id="PS50949">
    <property type="entry name" value="HTH_GNTR"/>
    <property type="match status" value="1"/>
</dbReference>
<dbReference type="InterPro" id="IPR036390">
    <property type="entry name" value="WH_DNA-bd_sf"/>
</dbReference>
<dbReference type="Pfam" id="PF00155">
    <property type="entry name" value="Aminotran_1_2"/>
    <property type="match status" value="1"/>
</dbReference>
<evidence type="ECO:0000256" key="4">
    <source>
        <dbReference type="ARBA" id="ARBA00023125"/>
    </source>
</evidence>
<dbReference type="Pfam" id="PF00392">
    <property type="entry name" value="GntR"/>
    <property type="match status" value="1"/>
</dbReference>
<dbReference type="SUPFAM" id="SSF53383">
    <property type="entry name" value="PLP-dependent transferases"/>
    <property type="match status" value="1"/>
</dbReference>
<dbReference type="Gene3D" id="3.40.640.10">
    <property type="entry name" value="Type I PLP-dependent aspartate aminotransferase-like (Major domain)"/>
    <property type="match status" value="1"/>
</dbReference>
<evidence type="ECO:0000256" key="5">
    <source>
        <dbReference type="ARBA" id="ARBA00023163"/>
    </source>
</evidence>
<keyword evidence="2" id="KW-0663">Pyridoxal phosphate</keyword>
<reference evidence="7 8" key="1">
    <citation type="journal article" date="2018" name="Syst. Appl. Microbiol.">
        <title>Agrobacterium rosae sp. nov., isolated from galls on different agricultural crops.</title>
        <authorList>
            <person name="Kuzmanovic N."/>
            <person name="Pulawska J."/>
            <person name="Smalla K."/>
            <person name="Nesme X."/>
        </authorList>
    </citation>
    <scope>NUCLEOTIDE SEQUENCE [LARGE SCALE GENOMIC DNA]</scope>
    <source>
        <strain evidence="7 8">NCPPB 1650</strain>
    </source>
</reference>
<sequence length="462" mass="49804">MFKLQTSNVITLLNIKKGTILSNIYSANWLAEKIADRTIRGIALETSALIRAGILPVGTRLPSIRDLAYELGISPATLSEAWADLRRHKVITGRGRNGTWVSGDSFIAKPERFASVGNYGPNALDLSLAVPDTSLLPPLAEALAHAATVDKLNDYERSRIIPELQSAASERWAYQPGAFLVTNGGYNAVYTAIRALVSPGSAVAIENPTAMRLLDILEDFGIKIIPVICDEHGPTPASLHAALKERPGAFVFQPRLHSVTSHTVSAERMAELGDILHGSDTLIIEDDGLGDISSVPPHSLGARFPDRTIHIVSYSKTLGPDLRLAVLSSSVTIVEQIQSYRAFSAGWTSRVLQGATAWLLRNPQSWETVAKARATYQQRRNGLASALRVRGIETHSGGGLCLWLPVASETFATVTLAARNIAINPGKKFTLLPGDHIRVATSTLTEEKWDSVADAIALACSE</sequence>
<dbReference type="InterPro" id="IPR004839">
    <property type="entry name" value="Aminotransferase_I/II_large"/>
</dbReference>
<evidence type="ECO:0000259" key="6">
    <source>
        <dbReference type="PROSITE" id="PS50949"/>
    </source>
</evidence>
<comment type="similarity">
    <text evidence="1">In the C-terminal section; belongs to the class-I pyridoxal-phosphate-dependent aminotransferase family.</text>
</comment>
<dbReference type="CDD" id="cd07377">
    <property type="entry name" value="WHTH_GntR"/>
    <property type="match status" value="1"/>
</dbReference>
<organism evidence="7 8">
    <name type="scientific">Agrobacterium rosae</name>
    <dbReference type="NCBI Taxonomy" id="1972867"/>
    <lineage>
        <taxon>Bacteria</taxon>
        <taxon>Pseudomonadati</taxon>
        <taxon>Pseudomonadota</taxon>
        <taxon>Alphaproteobacteria</taxon>
        <taxon>Hyphomicrobiales</taxon>
        <taxon>Rhizobiaceae</taxon>
        <taxon>Rhizobium/Agrobacterium group</taxon>
        <taxon>Agrobacterium</taxon>
    </lineage>
</organism>
<keyword evidence="3" id="KW-0805">Transcription regulation</keyword>
<gene>
    <name evidence="7" type="ORF">CPJ18_18275</name>
</gene>
<dbReference type="InterPro" id="IPR000524">
    <property type="entry name" value="Tscrpt_reg_HTH_GntR"/>
</dbReference>
<dbReference type="InterPro" id="IPR051446">
    <property type="entry name" value="HTH_trans_reg/aminotransferase"/>
</dbReference>
<dbReference type="Gene3D" id="1.10.10.10">
    <property type="entry name" value="Winged helix-like DNA-binding domain superfamily/Winged helix DNA-binding domain"/>
    <property type="match status" value="1"/>
</dbReference>
<keyword evidence="5" id="KW-0804">Transcription</keyword>
<evidence type="ECO:0000313" key="8">
    <source>
        <dbReference type="Proteomes" id="UP000237447"/>
    </source>
</evidence>
<dbReference type="SMART" id="SM00345">
    <property type="entry name" value="HTH_GNTR"/>
    <property type="match status" value="1"/>
</dbReference>
<evidence type="ECO:0000256" key="1">
    <source>
        <dbReference type="ARBA" id="ARBA00005384"/>
    </source>
</evidence>
<dbReference type="GO" id="GO:0003700">
    <property type="term" value="F:DNA-binding transcription factor activity"/>
    <property type="evidence" value="ECO:0007669"/>
    <property type="project" value="InterPro"/>
</dbReference>
<dbReference type="PANTHER" id="PTHR46577">
    <property type="entry name" value="HTH-TYPE TRANSCRIPTIONAL REGULATORY PROTEIN GABR"/>
    <property type="match status" value="1"/>
</dbReference>
<feature type="domain" description="HTH gntR-type" evidence="6">
    <location>
        <begin position="36"/>
        <end position="104"/>
    </location>
</feature>
<dbReference type="InterPro" id="IPR015421">
    <property type="entry name" value="PyrdxlP-dep_Trfase_major"/>
</dbReference>
<dbReference type="GO" id="GO:0003677">
    <property type="term" value="F:DNA binding"/>
    <property type="evidence" value="ECO:0007669"/>
    <property type="project" value="UniProtKB-KW"/>
</dbReference>
<dbReference type="EMBL" id="NXEJ01000008">
    <property type="protein sequence ID" value="POO50310.1"/>
    <property type="molecule type" value="Genomic_DNA"/>
</dbReference>
<dbReference type="Proteomes" id="UP000237447">
    <property type="component" value="Unassembled WGS sequence"/>
</dbReference>
<protein>
    <submittedName>
        <fullName evidence="7">GntR family transcriptional regulator</fullName>
    </submittedName>
</protein>
<evidence type="ECO:0000256" key="2">
    <source>
        <dbReference type="ARBA" id="ARBA00022898"/>
    </source>
</evidence>
<dbReference type="SUPFAM" id="SSF46785">
    <property type="entry name" value="Winged helix' DNA-binding domain"/>
    <property type="match status" value="1"/>
</dbReference>
<accession>A0AAE5VNG0</accession>
<dbReference type="Gene3D" id="3.90.1150.10">
    <property type="entry name" value="Aspartate Aminotransferase, domain 1"/>
    <property type="match status" value="1"/>
</dbReference>
<name>A0AAE5VNG0_9HYPH</name>
<dbReference type="AlphaFoldDB" id="A0AAE5VNG0"/>
<dbReference type="InterPro" id="IPR015422">
    <property type="entry name" value="PyrdxlP-dep_Trfase_small"/>
</dbReference>